<dbReference type="GeneID" id="108986798"/>
<reference evidence="2" key="1">
    <citation type="submission" date="2025-08" db="UniProtKB">
        <authorList>
            <consortium name="RefSeq"/>
        </authorList>
    </citation>
    <scope>IDENTIFICATION</scope>
    <source>
        <tissue evidence="2">Leaves</tissue>
    </source>
</reference>
<organism evidence="1 2">
    <name type="scientific">Juglans regia</name>
    <name type="common">English walnut</name>
    <dbReference type="NCBI Taxonomy" id="51240"/>
    <lineage>
        <taxon>Eukaryota</taxon>
        <taxon>Viridiplantae</taxon>
        <taxon>Streptophyta</taxon>
        <taxon>Embryophyta</taxon>
        <taxon>Tracheophyta</taxon>
        <taxon>Spermatophyta</taxon>
        <taxon>Magnoliopsida</taxon>
        <taxon>eudicotyledons</taxon>
        <taxon>Gunneridae</taxon>
        <taxon>Pentapetalae</taxon>
        <taxon>rosids</taxon>
        <taxon>fabids</taxon>
        <taxon>Fagales</taxon>
        <taxon>Juglandaceae</taxon>
        <taxon>Juglans</taxon>
    </lineage>
</organism>
<sequence>MARDTLYKFYDEFNAIKGGITSTTPTPTPPPDTGVTKKHRLAWIKTLTHNPTLVHQSTEILKKLTKRLVINLDLHHLNHMRRLRRCLPPLQYEYVLKPQKTTYPTAPNVTVKNPNRSPLFLDY</sequence>
<keyword evidence="1" id="KW-1185">Reference proteome</keyword>
<dbReference type="Proteomes" id="UP000235220">
    <property type="component" value="Chromosome 5"/>
</dbReference>
<dbReference type="KEGG" id="jre:108986798"/>
<dbReference type="RefSeq" id="XP_018815100.1">
    <property type="nucleotide sequence ID" value="XM_018959555.2"/>
</dbReference>
<protein>
    <submittedName>
        <fullName evidence="2">Uncharacterized protein LOC108986798</fullName>
    </submittedName>
</protein>
<evidence type="ECO:0000313" key="2">
    <source>
        <dbReference type="RefSeq" id="XP_018815100.1"/>
    </source>
</evidence>
<name>A0A2I4E6T7_JUGRE</name>
<evidence type="ECO:0000313" key="1">
    <source>
        <dbReference type="Proteomes" id="UP000235220"/>
    </source>
</evidence>
<dbReference type="Gramene" id="Jr05_05910_p1">
    <property type="protein sequence ID" value="cds.Jr05_05910_p1"/>
    <property type="gene ID" value="Jr05_05910"/>
</dbReference>
<accession>A0A2I4E6T7</accession>
<dbReference type="AlphaFoldDB" id="A0A2I4E6T7"/>
<gene>
    <name evidence="2" type="primary">LOC108986798</name>
</gene>
<proteinExistence type="predicted"/>